<feature type="domain" description="DUF1559" evidence="3">
    <location>
        <begin position="114"/>
        <end position="205"/>
    </location>
</feature>
<name>A0A3D3RF97_9PLAN</name>
<feature type="transmembrane region" description="Helical" evidence="2">
    <location>
        <begin position="87"/>
        <end position="113"/>
    </location>
</feature>
<dbReference type="Pfam" id="PF14237">
    <property type="entry name" value="GYF_2"/>
    <property type="match status" value="1"/>
</dbReference>
<dbReference type="InterPro" id="IPR025640">
    <property type="entry name" value="GYF_2"/>
</dbReference>
<feature type="region of interest" description="Disordered" evidence="1">
    <location>
        <begin position="36"/>
        <end position="81"/>
    </location>
</feature>
<keyword evidence="2" id="KW-0472">Membrane</keyword>
<comment type="caution">
    <text evidence="5">The sequence shown here is derived from an EMBL/GenBank/DDBJ whole genome shotgun (WGS) entry which is preliminary data.</text>
</comment>
<keyword evidence="2" id="KW-1133">Transmembrane helix</keyword>
<dbReference type="AlphaFoldDB" id="A0A3D3RF97"/>
<protein>
    <submittedName>
        <fullName evidence="5">Uncharacterized protein</fullName>
    </submittedName>
</protein>
<evidence type="ECO:0000256" key="1">
    <source>
        <dbReference type="SAM" id="MobiDB-lite"/>
    </source>
</evidence>
<keyword evidence="2" id="KW-0812">Transmembrane</keyword>
<dbReference type="SUPFAM" id="SSF54523">
    <property type="entry name" value="Pili subunits"/>
    <property type="match status" value="1"/>
</dbReference>
<reference evidence="5 6" key="1">
    <citation type="journal article" date="2018" name="Nat. Biotechnol.">
        <title>A standardized bacterial taxonomy based on genome phylogeny substantially revises the tree of life.</title>
        <authorList>
            <person name="Parks D.H."/>
            <person name="Chuvochina M."/>
            <person name="Waite D.W."/>
            <person name="Rinke C."/>
            <person name="Skarshewski A."/>
            <person name="Chaumeil P.A."/>
            <person name="Hugenholtz P."/>
        </authorList>
    </citation>
    <scope>NUCLEOTIDE SEQUENCE [LARGE SCALE GENOMIC DNA]</scope>
    <source>
        <strain evidence="5">UBA9375</strain>
    </source>
</reference>
<accession>A0A3D3RF97</accession>
<evidence type="ECO:0000259" key="3">
    <source>
        <dbReference type="Pfam" id="PF07596"/>
    </source>
</evidence>
<evidence type="ECO:0000259" key="4">
    <source>
        <dbReference type="Pfam" id="PF14237"/>
    </source>
</evidence>
<organism evidence="5 6">
    <name type="scientific">Gimesia maris</name>
    <dbReference type="NCBI Taxonomy" id="122"/>
    <lineage>
        <taxon>Bacteria</taxon>
        <taxon>Pseudomonadati</taxon>
        <taxon>Planctomycetota</taxon>
        <taxon>Planctomycetia</taxon>
        <taxon>Planctomycetales</taxon>
        <taxon>Planctomycetaceae</taxon>
        <taxon>Gimesia</taxon>
    </lineage>
</organism>
<dbReference type="Gene3D" id="3.30.700.10">
    <property type="entry name" value="Glycoprotein, Type 4 Pilin"/>
    <property type="match status" value="1"/>
</dbReference>
<feature type="domain" description="GYF" evidence="4">
    <location>
        <begin position="4"/>
        <end position="53"/>
    </location>
</feature>
<evidence type="ECO:0000256" key="2">
    <source>
        <dbReference type="SAM" id="Phobius"/>
    </source>
</evidence>
<dbReference type="Proteomes" id="UP000263642">
    <property type="component" value="Unassembled WGS sequence"/>
</dbReference>
<dbReference type="InterPro" id="IPR011453">
    <property type="entry name" value="DUF1559"/>
</dbReference>
<dbReference type="InterPro" id="IPR027558">
    <property type="entry name" value="Pre_pil_HX9DG_C"/>
</dbReference>
<evidence type="ECO:0000313" key="6">
    <source>
        <dbReference type="Proteomes" id="UP000263642"/>
    </source>
</evidence>
<sequence length="319" mass="34979">MANWYVKRGSQIAGPLTRDRLNQLAAEGKVQTTDLVREDEEGEFHPAADVNDLFTGSETPAWDEFEAGPETQPQSSQASPNKSNTTLIVILAVIGVGGIFMVMVLVALLLPAVQQAREAARRSTSKNNLKQIGLALHNYLDTYRVFPPGGTQTTDGAPYHGWATSILPFVDQAQLYNRVDFDQPWNAPDNNELFKQELPVYLNPNIDEKVSPEGMGLSHYIGNELVMKTNSGIRFRDFTDDPSNTILAFEVGENFKPWGDPTNIASPADRMKSGNIKAFRGGSHVLLGDGSVRFVSENIDPAILKKLETPGGGEFIGEF</sequence>
<dbReference type="Pfam" id="PF07596">
    <property type="entry name" value="SBP_bac_10"/>
    <property type="match status" value="1"/>
</dbReference>
<dbReference type="EMBL" id="DQAY01000201">
    <property type="protein sequence ID" value="HCO27504.1"/>
    <property type="molecule type" value="Genomic_DNA"/>
</dbReference>
<dbReference type="PANTHER" id="PTHR30093:SF2">
    <property type="entry name" value="TYPE II SECRETION SYSTEM PROTEIN H"/>
    <property type="match status" value="1"/>
</dbReference>
<feature type="compositionally biased region" description="Polar residues" evidence="1">
    <location>
        <begin position="71"/>
        <end position="81"/>
    </location>
</feature>
<evidence type="ECO:0000313" key="5">
    <source>
        <dbReference type="EMBL" id="HCO27504.1"/>
    </source>
</evidence>
<dbReference type="InterPro" id="IPR045584">
    <property type="entry name" value="Pilin-like"/>
</dbReference>
<proteinExistence type="predicted"/>
<dbReference type="PANTHER" id="PTHR30093">
    <property type="entry name" value="GENERAL SECRETION PATHWAY PROTEIN G"/>
    <property type="match status" value="1"/>
</dbReference>
<gene>
    <name evidence="5" type="ORF">DIT97_32570</name>
</gene>
<dbReference type="NCBIfam" id="TIGR04294">
    <property type="entry name" value="pre_pil_HX9DG"/>
    <property type="match status" value="1"/>
</dbReference>